<evidence type="ECO:0000256" key="3">
    <source>
        <dbReference type="ARBA" id="ARBA00022692"/>
    </source>
</evidence>
<dbReference type="Pfam" id="PF01810">
    <property type="entry name" value="LysE"/>
    <property type="match status" value="1"/>
</dbReference>
<reference evidence="7 8" key="1">
    <citation type="submission" date="2022-04" db="EMBL/GenBank/DDBJ databases">
        <authorList>
            <person name="Ye Y.-Q."/>
            <person name="Du Z.-J."/>
        </authorList>
    </citation>
    <scope>NUCLEOTIDE SEQUENCE [LARGE SCALE GENOMIC DNA]</scope>
    <source>
        <strain evidence="7 8">A6E488</strain>
    </source>
</reference>
<feature type="transmembrane region" description="Helical" evidence="6">
    <location>
        <begin position="57"/>
        <end position="88"/>
    </location>
</feature>
<evidence type="ECO:0000313" key="7">
    <source>
        <dbReference type="EMBL" id="MCT8972096.1"/>
    </source>
</evidence>
<dbReference type="PANTHER" id="PTHR30086">
    <property type="entry name" value="ARGININE EXPORTER PROTEIN ARGO"/>
    <property type="match status" value="1"/>
</dbReference>
<evidence type="ECO:0000256" key="2">
    <source>
        <dbReference type="ARBA" id="ARBA00022475"/>
    </source>
</evidence>
<proteinExistence type="predicted"/>
<evidence type="ECO:0000256" key="1">
    <source>
        <dbReference type="ARBA" id="ARBA00004651"/>
    </source>
</evidence>
<keyword evidence="2" id="KW-1003">Cell membrane</keyword>
<dbReference type="Proteomes" id="UP001320898">
    <property type="component" value="Unassembled WGS sequence"/>
</dbReference>
<evidence type="ECO:0000256" key="5">
    <source>
        <dbReference type="ARBA" id="ARBA00023136"/>
    </source>
</evidence>
<gene>
    <name evidence="7" type="ORF">MUB46_09535</name>
</gene>
<keyword evidence="3 6" id="KW-0812">Transmembrane</keyword>
<comment type="subcellular location">
    <subcellularLocation>
        <location evidence="1">Cell membrane</location>
        <topology evidence="1">Multi-pass membrane protein</topology>
    </subcellularLocation>
</comment>
<organism evidence="7 8">
    <name type="scientific">Microbaculum marinisediminis</name>
    <dbReference type="NCBI Taxonomy" id="2931392"/>
    <lineage>
        <taxon>Bacteria</taxon>
        <taxon>Pseudomonadati</taxon>
        <taxon>Pseudomonadota</taxon>
        <taxon>Alphaproteobacteria</taxon>
        <taxon>Hyphomicrobiales</taxon>
        <taxon>Tepidamorphaceae</taxon>
        <taxon>Microbaculum</taxon>
    </lineage>
</organism>
<keyword evidence="5 6" id="KW-0472">Membrane</keyword>
<keyword evidence="8" id="KW-1185">Reference proteome</keyword>
<comment type="caution">
    <text evidence="7">The sequence shown here is derived from an EMBL/GenBank/DDBJ whole genome shotgun (WGS) entry which is preliminary data.</text>
</comment>
<name>A0AAW5QVK9_9HYPH</name>
<feature type="transmembrane region" description="Helical" evidence="6">
    <location>
        <begin position="109"/>
        <end position="131"/>
    </location>
</feature>
<protein>
    <submittedName>
        <fullName evidence="7">LysE family translocator</fullName>
    </submittedName>
</protein>
<dbReference type="AlphaFoldDB" id="A0AAW5QVK9"/>
<dbReference type="RefSeq" id="WP_261615673.1">
    <property type="nucleotide sequence ID" value="NZ_JALIDZ010000004.1"/>
</dbReference>
<dbReference type="InterPro" id="IPR001123">
    <property type="entry name" value="LeuE-type"/>
</dbReference>
<feature type="transmembrane region" description="Helical" evidence="6">
    <location>
        <begin position="151"/>
        <end position="171"/>
    </location>
</feature>
<dbReference type="PANTHER" id="PTHR30086:SF20">
    <property type="entry name" value="ARGININE EXPORTER PROTEIN ARGO-RELATED"/>
    <property type="match status" value="1"/>
</dbReference>
<sequence length="203" mass="20559">MDWTSLLTFAAALALAAAIPGPGVAAVIARALGAGFRPTVPMVLGLIAGDLVYLSSAALGLGVIAATFGGLFTLIRWAGAAYLVYLAIRLFLARPEAGALPVRGGRRSGAFLAGLFVTLGNPKVILFYLALLPTIIDLGGLTALGFVELSAVVAVVLLGVIGGYAALAARARLLFESPAARRILNRVAGVTMMGAAAAIATRS</sequence>
<dbReference type="GO" id="GO:0015171">
    <property type="term" value="F:amino acid transmembrane transporter activity"/>
    <property type="evidence" value="ECO:0007669"/>
    <property type="project" value="TreeGrafter"/>
</dbReference>
<keyword evidence="4 6" id="KW-1133">Transmembrane helix</keyword>
<accession>A0AAW5QVK9</accession>
<dbReference type="EMBL" id="JALIDZ010000004">
    <property type="protein sequence ID" value="MCT8972096.1"/>
    <property type="molecule type" value="Genomic_DNA"/>
</dbReference>
<evidence type="ECO:0000256" key="4">
    <source>
        <dbReference type="ARBA" id="ARBA00022989"/>
    </source>
</evidence>
<evidence type="ECO:0000313" key="8">
    <source>
        <dbReference type="Proteomes" id="UP001320898"/>
    </source>
</evidence>
<feature type="transmembrane region" description="Helical" evidence="6">
    <location>
        <begin position="183"/>
        <end position="201"/>
    </location>
</feature>
<dbReference type="GO" id="GO:0005886">
    <property type="term" value="C:plasma membrane"/>
    <property type="evidence" value="ECO:0007669"/>
    <property type="project" value="UniProtKB-SubCell"/>
</dbReference>
<evidence type="ECO:0000256" key="6">
    <source>
        <dbReference type="SAM" id="Phobius"/>
    </source>
</evidence>